<comment type="similarity">
    <text evidence="3 14">Belongs to the anaerobic coproporphyrinogen-III oxidase family.</text>
</comment>
<keyword evidence="6 14" id="KW-0963">Cytoplasm</keyword>
<dbReference type="GO" id="GO:0046872">
    <property type="term" value="F:metal ion binding"/>
    <property type="evidence" value="ECO:0007669"/>
    <property type="project" value="UniProtKB-KW"/>
</dbReference>
<comment type="catalytic activity">
    <reaction evidence="13 14">
        <text>coproporphyrinogen III + 2 S-adenosyl-L-methionine = protoporphyrinogen IX + 2 5'-deoxyadenosine + 2 L-methionine + 2 CO2</text>
        <dbReference type="Rhea" id="RHEA:15425"/>
        <dbReference type="ChEBI" id="CHEBI:16526"/>
        <dbReference type="ChEBI" id="CHEBI:17319"/>
        <dbReference type="ChEBI" id="CHEBI:57307"/>
        <dbReference type="ChEBI" id="CHEBI:57309"/>
        <dbReference type="ChEBI" id="CHEBI:57844"/>
        <dbReference type="ChEBI" id="CHEBI:59789"/>
        <dbReference type="EC" id="1.3.98.3"/>
    </reaction>
</comment>
<name>A0A6P0C7U1_9RHOB</name>
<evidence type="ECO:0000256" key="9">
    <source>
        <dbReference type="ARBA" id="ARBA00023002"/>
    </source>
</evidence>
<feature type="binding site" evidence="15">
    <location>
        <position position="208"/>
    </location>
    <ligand>
        <name>S-adenosyl-L-methionine</name>
        <dbReference type="ChEBI" id="CHEBI:59789"/>
        <label>2</label>
    </ligand>
</feature>
<evidence type="ECO:0000256" key="4">
    <source>
        <dbReference type="ARBA" id="ARBA00011245"/>
    </source>
</evidence>
<comment type="pathway">
    <text evidence="2 14">Porphyrin-containing compound metabolism; protoporphyrin-IX biosynthesis; protoporphyrinogen-IX from coproporphyrinogen-III (AdoMet route): step 1/1.</text>
</comment>
<feature type="binding site" evidence="15">
    <location>
        <position position="111"/>
    </location>
    <ligand>
        <name>S-adenosyl-L-methionine</name>
        <dbReference type="ChEBI" id="CHEBI:59789"/>
        <label>1</label>
    </ligand>
</feature>
<keyword evidence="19" id="KW-1185">Reference proteome</keyword>
<dbReference type="InterPro" id="IPR004558">
    <property type="entry name" value="Coprogen_oxidase_HemN"/>
</dbReference>
<dbReference type="GO" id="GO:0004109">
    <property type="term" value="F:coproporphyrinogen oxidase activity"/>
    <property type="evidence" value="ECO:0007669"/>
    <property type="project" value="InterPro"/>
</dbReference>
<dbReference type="SFLD" id="SFLDS00029">
    <property type="entry name" value="Radical_SAM"/>
    <property type="match status" value="1"/>
</dbReference>
<dbReference type="SUPFAM" id="SSF102114">
    <property type="entry name" value="Radical SAM enzymes"/>
    <property type="match status" value="1"/>
</dbReference>
<evidence type="ECO:0000256" key="2">
    <source>
        <dbReference type="ARBA" id="ARBA00004785"/>
    </source>
</evidence>
<evidence type="ECO:0000256" key="3">
    <source>
        <dbReference type="ARBA" id="ARBA00005493"/>
    </source>
</evidence>
<evidence type="ECO:0000259" key="17">
    <source>
        <dbReference type="PROSITE" id="PS51918"/>
    </source>
</evidence>
<gene>
    <name evidence="18" type="primary">hemN</name>
    <name evidence="18" type="ORF">GV827_05720</name>
</gene>
<evidence type="ECO:0000256" key="11">
    <source>
        <dbReference type="ARBA" id="ARBA00023014"/>
    </source>
</evidence>
<evidence type="ECO:0000313" key="18">
    <source>
        <dbReference type="EMBL" id="NEK21897.1"/>
    </source>
</evidence>
<keyword evidence="10 14" id="KW-0408">Iron</keyword>
<dbReference type="SMART" id="SM00729">
    <property type="entry name" value="Elp3"/>
    <property type="match status" value="1"/>
</dbReference>
<dbReference type="GO" id="GO:0005737">
    <property type="term" value="C:cytoplasm"/>
    <property type="evidence" value="ECO:0007669"/>
    <property type="project" value="UniProtKB-SubCell"/>
</dbReference>
<evidence type="ECO:0000256" key="16">
    <source>
        <dbReference type="PIRSR" id="PIRSR000167-2"/>
    </source>
</evidence>
<sequence length="450" mass="49561">MLSFDTLKARGLFDERLPRYTSYPPAPAFHSDTGAAFQVKALEGLDPDAPISLYLHIPFCERLCWFCACRTQGVRSIAPVEHYIGTLEAELALIAKHLPGKLRVKQMHWGGGTPTILPPHLIERLAAALHDVFTFEDDTEFSVEIDPTLVDKDKIAALRAAGMTRASIGVQDFAEVVQSCIGRLQTFEQTREAVEMLRAAGITSLNIDLVYGLPFQSLTGFGKTLEQVCALDPDRIALFGYAHVPHMAQRQKLIPEAALPDDRARFDLFNKATEMLGAHGLLPIGIDHFAKPTDSMAIAADAGQLRRNFQGYTVDGCSTLLGLGASSISRFEGGFVQNTAQTGPYTKLIRAGELAGARGYQLTAEDRLRSRVIEMLMCDYAINFKELALSDAEQAMLRSGLEALRTECQGLITETPERLSLSPEARPLVRRLAHFFDTFTLQNVSFSRVS</sequence>
<dbReference type="AlphaFoldDB" id="A0A6P0C7U1"/>
<evidence type="ECO:0000256" key="15">
    <source>
        <dbReference type="PIRSR" id="PIRSR000167-1"/>
    </source>
</evidence>
<dbReference type="NCBIfam" id="TIGR00538">
    <property type="entry name" value="hemN"/>
    <property type="match status" value="1"/>
</dbReference>
<keyword evidence="11 14" id="KW-0411">Iron-sulfur</keyword>
<keyword evidence="7 14" id="KW-0949">S-adenosyl-L-methionine</keyword>
<keyword evidence="8 14" id="KW-0479">Metal-binding</keyword>
<dbReference type="EMBL" id="JAABNT010000003">
    <property type="protein sequence ID" value="NEK21897.1"/>
    <property type="molecule type" value="Genomic_DNA"/>
</dbReference>
<comment type="subunit">
    <text evidence="4">Monomer.</text>
</comment>
<evidence type="ECO:0000313" key="19">
    <source>
        <dbReference type="Proteomes" id="UP000468591"/>
    </source>
</evidence>
<dbReference type="InterPro" id="IPR006638">
    <property type="entry name" value="Elp3/MiaA/NifB-like_rSAM"/>
</dbReference>
<dbReference type="GO" id="GO:0051989">
    <property type="term" value="F:coproporphyrinogen dehydrogenase activity"/>
    <property type="evidence" value="ECO:0007669"/>
    <property type="project" value="UniProtKB-EC"/>
</dbReference>
<feature type="binding site" evidence="16">
    <location>
        <position position="64"/>
    </location>
    <ligand>
        <name>[4Fe-4S] cluster</name>
        <dbReference type="ChEBI" id="CHEBI:49883"/>
        <note>4Fe-4S-S-AdoMet</note>
    </ligand>
</feature>
<dbReference type="PANTHER" id="PTHR13932">
    <property type="entry name" value="COPROPORPHYRINIGEN III OXIDASE"/>
    <property type="match status" value="1"/>
</dbReference>
<reference evidence="18 19" key="1">
    <citation type="submission" date="2020-01" db="EMBL/GenBank/DDBJ databases">
        <title>Sulfitobacter sediminilitoris sp. nov., isolated from a tidal flat.</title>
        <authorList>
            <person name="Park S."/>
            <person name="Yoon J.-H."/>
        </authorList>
    </citation>
    <scope>NUCLEOTIDE SEQUENCE [LARGE SCALE GENOMIC DNA]</scope>
    <source>
        <strain evidence="18 19">JBTF-M27</strain>
    </source>
</reference>
<evidence type="ECO:0000256" key="8">
    <source>
        <dbReference type="ARBA" id="ARBA00022723"/>
    </source>
</evidence>
<evidence type="ECO:0000256" key="14">
    <source>
        <dbReference type="PIRNR" id="PIRNR000167"/>
    </source>
</evidence>
<dbReference type="InterPro" id="IPR058240">
    <property type="entry name" value="rSAM_sf"/>
</dbReference>
<evidence type="ECO:0000256" key="12">
    <source>
        <dbReference type="ARBA" id="ARBA00023244"/>
    </source>
</evidence>
<dbReference type="EC" id="1.3.98.3" evidence="14"/>
<dbReference type="Pfam" id="PF04055">
    <property type="entry name" value="Radical_SAM"/>
    <property type="match status" value="1"/>
</dbReference>
<dbReference type="GO" id="GO:0051539">
    <property type="term" value="F:4 iron, 4 sulfur cluster binding"/>
    <property type="evidence" value="ECO:0007669"/>
    <property type="project" value="UniProtKB-KW"/>
</dbReference>
<dbReference type="SFLD" id="SFLDG01065">
    <property type="entry name" value="anaerobic_coproporphyrinogen-I"/>
    <property type="match status" value="1"/>
</dbReference>
<dbReference type="PROSITE" id="PS51918">
    <property type="entry name" value="RADICAL_SAM"/>
    <property type="match status" value="1"/>
</dbReference>
<keyword evidence="5 14" id="KW-0004">4Fe-4S</keyword>
<protein>
    <recommendedName>
        <fullName evidence="14">Coproporphyrinogen-III oxidase</fullName>
        <ecNumber evidence="14">1.3.98.3</ecNumber>
    </recommendedName>
</protein>
<dbReference type="PANTHER" id="PTHR13932:SF6">
    <property type="entry name" value="OXYGEN-INDEPENDENT COPROPORPHYRINOGEN III OXIDASE"/>
    <property type="match status" value="1"/>
</dbReference>
<evidence type="ECO:0000256" key="5">
    <source>
        <dbReference type="ARBA" id="ARBA00022485"/>
    </source>
</evidence>
<feature type="binding site" evidence="16">
    <location>
        <position position="67"/>
    </location>
    <ligand>
        <name>[4Fe-4S] cluster</name>
        <dbReference type="ChEBI" id="CHEBI:49883"/>
        <note>4Fe-4S-S-AdoMet</note>
    </ligand>
</feature>
<feature type="binding site" evidence="15">
    <location>
        <begin position="112"/>
        <end position="113"/>
    </location>
    <ligand>
        <name>S-adenosyl-L-methionine</name>
        <dbReference type="ChEBI" id="CHEBI:59789"/>
        <label>2</label>
    </ligand>
</feature>
<feature type="binding site" evidence="15">
    <location>
        <position position="328"/>
    </location>
    <ligand>
        <name>S-adenosyl-L-methionine</name>
        <dbReference type="ChEBI" id="CHEBI:59789"/>
        <label>1</label>
    </ligand>
</feature>
<evidence type="ECO:0000256" key="13">
    <source>
        <dbReference type="ARBA" id="ARBA00048321"/>
    </source>
</evidence>
<feature type="binding site" evidence="16">
    <location>
        <position position="60"/>
    </location>
    <ligand>
        <name>[4Fe-4S] cluster</name>
        <dbReference type="ChEBI" id="CHEBI:49883"/>
        <note>4Fe-4S-S-AdoMet</note>
    </ligand>
</feature>
<feature type="binding site" evidence="15">
    <location>
        <position position="54"/>
    </location>
    <ligand>
        <name>S-adenosyl-L-methionine</name>
        <dbReference type="ChEBI" id="CHEBI:59789"/>
        <label>1</label>
    </ligand>
</feature>
<feature type="binding site" evidence="15">
    <location>
        <begin position="66"/>
        <end position="68"/>
    </location>
    <ligand>
        <name>S-adenosyl-L-methionine</name>
        <dbReference type="ChEBI" id="CHEBI:59789"/>
        <label>2</label>
    </ligand>
</feature>
<dbReference type="InterPro" id="IPR007197">
    <property type="entry name" value="rSAM"/>
</dbReference>
<comment type="cofactor">
    <cofactor evidence="14 16">
        <name>[4Fe-4S] cluster</name>
        <dbReference type="ChEBI" id="CHEBI:49883"/>
    </cofactor>
    <text evidence="14 16">Binds 1 [4Fe-4S] cluster. The cluster is coordinated with 3 cysteines and an exchangeable S-adenosyl-L-methionine.</text>
</comment>
<comment type="subcellular location">
    <subcellularLocation>
        <location evidence="1 14">Cytoplasm</location>
    </subcellularLocation>
</comment>
<feature type="binding site" evidence="15">
    <location>
        <position position="242"/>
    </location>
    <ligand>
        <name>S-adenosyl-L-methionine</name>
        <dbReference type="ChEBI" id="CHEBI:59789"/>
        <label>2</label>
    </ligand>
</feature>
<feature type="domain" description="Radical SAM core" evidence="17">
    <location>
        <begin position="45"/>
        <end position="279"/>
    </location>
</feature>
<accession>A0A6P0C7U1</accession>
<dbReference type="RefSeq" id="WP_164353207.1">
    <property type="nucleotide sequence ID" value="NZ_JAABNT010000003.1"/>
</dbReference>
<evidence type="ECO:0000256" key="6">
    <source>
        <dbReference type="ARBA" id="ARBA00022490"/>
    </source>
</evidence>
<keyword evidence="12 14" id="KW-0627">Porphyrin biosynthesis</keyword>
<organism evidence="18 19">
    <name type="scientific">Sulfitobacter sediminilitoris</name>
    <dbReference type="NCBI Taxonomy" id="2698830"/>
    <lineage>
        <taxon>Bacteria</taxon>
        <taxon>Pseudomonadati</taxon>
        <taxon>Pseudomonadota</taxon>
        <taxon>Alphaproteobacteria</taxon>
        <taxon>Rhodobacterales</taxon>
        <taxon>Roseobacteraceae</taxon>
        <taxon>Sulfitobacter</taxon>
    </lineage>
</organism>
<feature type="binding site" evidence="15">
    <location>
        <position position="171"/>
    </location>
    <ligand>
        <name>S-adenosyl-L-methionine</name>
        <dbReference type="ChEBI" id="CHEBI:59789"/>
        <label>2</label>
    </ligand>
</feature>
<feature type="binding site" evidence="15">
    <location>
        <position position="183"/>
    </location>
    <ligand>
        <name>S-adenosyl-L-methionine</name>
        <dbReference type="ChEBI" id="CHEBI:59789"/>
        <label>2</label>
    </ligand>
</feature>
<dbReference type="Proteomes" id="UP000468591">
    <property type="component" value="Unassembled WGS sequence"/>
</dbReference>
<dbReference type="Gene3D" id="1.10.10.920">
    <property type="match status" value="1"/>
</dbReference>
<evidence type="ECO:0000256" key="1">
    <source>
        <dbReference type="ARBA" id="ARBA00004496"/>
    </source>
</evidence>
<comment type="caution">
    <text evidence="18">The sequence shown here is derived from an EMBL/GenBank/DDBJ whole genome shotgun (WGS) entry which is preliminary data.</text>
</comment>
<evidence type="ECO:0000256" key="10">
    <source>
        <dbReference type="ARBA" id="ARBA00023004"/>
    </source>
</evidence>
<dbReference type="GO" id="GO:0006782">
    <property type="term" value="P:protoporphyrinogen IX biosynthetic process"/>
    <property type="evidence" value="ECO:0007669"/>
    <property type="project" value="UniProtKB-UniPathway"/>
</dbReference>
<dbReference type="InterPro" id="IPR034505">
    <property type="entry name" value="Coproporphyrinogen-III_oxidase"/>
</dbReference>
<evidence type="ECO:0000256" key="7">
    <source>
        <dbReference type="ARBA" id="ARBA00022691"/>
    </source>
</evidence>
<feature type="binding site" evidence="15">
    <location>
        <position position="144"/>
    </location>
    <ligand>
        <name>S-adenosyl-L-methionine</name>
        <dbReference type="ChEBI" id="CHEBI:59789"/>
        <label>1</label>
    </ligand>
</feature>
<keyword evidence="9 14" id="KW-0560">Oxidoreductase</keyword>
<dbReference type="Gene3D" id="3.30.750.200">
    <property type="match status" value="1"/>
</dbReference>
<proteinExistence type="inferred from homology"/>
<dbReference type="PIRSF" id="PIRSF000167">
    <property type="entry name" value="HemN"/>
    <property type="match status" value="1"/>
</dbReference>
<dbReference type="UniPathway" id="UPA00251">
    <property type="reaction ID" value="UER00323"/>
</dbReference>